<evidence type="ECO:0000256" key="4">
    <source>
        <dbReference type="ARBA" id="ARBA00023125"/>
    </source>
</evidence>
<evidence type="ECO:0000256" key="2">
    <source>
        <dbReference type="ARBA" id="ARBA00023012"/>
    </source>
</evidence>
<dbReference type="InterPro" id="IPR000792">
    <property type="entry name" value="Tscrpt_reg_LuxR_C"/>
</dbReference>
<keyword evidence="1 6" id="KW-0597">Phosphoprotein</keyword>
<dbReference type="Gene3D" id="3.40.50.2300">
    <property type="match status" value="1"/>
</dbReference>
<dbReference type="GO" id="GO:0003677">
    <property type="term" value="F:DNA binding"/>
    <property type="evidence" value="ECO:0007669"/>
    <property type="project" value="UniProtKB-KW"/>
</dbReference>
<evidence type="ECO:0000313" key="11">
    <source>
        <dbReference type="Proteomes" id="UP000430564"/>
    </source>
</evidence>
<dbReference type="Pfam" id="PF00072">
    <property type="entry name" value="Response_reg"/>
    <property type="match status" value="1"/>
</dbReference>
<feature type="domain" description="HTH luxR-type" evidence="8">
    <location>
        <begin position="149"/>
        <end position="214"/>
    </location>
</feature>
<accession>A0A6I1EQV5</accession>
<evidence type="ECO:0000256" key="3">
    <source>
        <dbReference type="ARBA" id="ARBA00023015"/>
    </source>
</evidence>
<feature type="modified residue" description="4-aspartylphosphate" evidence="6">
    <location>
        <position position="68"/>
    </location>
</feature>
<dbReference type="OrthoDB" id="9802186at2"/>
<reference evidence="10 11" key="1">
    <citation type="submission" date="2019-10" db="EMBL/GenBank/DDBJ databases">
        <title>Genome diversity of Sutterella seckii.</title>
        <authorList>
            <person name="Chaplin A.V."/>
            <person name="Sokolova S.R."/>
            <person name="Mosin K.A."/>
            <person name="Ivanova E.L."/>
            <person name="Kochetkova T.O."/>
            <person name="Goltsov A.Y."/>
            <person name="Trofimov D.Y."/>
            <person name="Efimov B.A."/>
        </authorList>
    </citation>
    <scope>NUCLEOTIDE SEQUENCE [LARGE SCALE GENOMIC DNA]</scope>
    <source>
        <strain evidence="10 11">ASD393</strain>
    </source>
</reference>
<dbReference type="PANTHER" id="PTHR44688">
    <property type="entry name" value="DNA-BINDING TRANSCRIPTIONAL ACTIVATOR DEVR_DOSR"/>
    <property type="match status" value="1"/>
</dbReference>
<evidence type="ECO:0000256" key="6">
    <source>
        <dbReference type="PROSITE-ProRule" id="PRU00169"/>
    </source>
</evidence>
<organism evidence="10 11">
    <name type="scientific">Sutterella seckii</name>
    <dbReference type="NCBI Taxonomy" id="1944635"/>
    <lineage>
        <taxon>Bacteria</taxon>
        <taxon>Pseudomonadati</taxon>
        <taxon>Pseudomonadota</taxon>
        <taxon>Betaproteobacteria</taxon>
        <taxon>Burkholderiales</taxon>
        <taxon>Sutterellaceae</taxon>
        <taxon>Sutterella</taxon>
    </lineage>
</organism>
<dbReference type="SUPFAM" id="SSF46894">
    <property type="entry name" value="C-terminal effector domain of the bipartite response regulators"/>
    <property type="match status" value="1"/>
</dbReference>
<keyword evidence="2" id="KW-0902">Two-component regulatory system</keyword>
<dbReference type="RefSeq" id="WP_152158159.1">
    <property type="nucleotide sequence ID" value="NZ_WEHX01000025.1"/>
</dbReference>
<gene>
    <name evidence="10" type="ORF">GBM95_05410</name>
</gene>
<dbReference type="InterPro" id="IPR016032">
    <property type="entry name" value="Sig_transdc_resp-reg_C-effctor"/>
</dbReference>
<dbReference type="InterPro" id="IPR001789">
    <property type="entry name" value="Sig_transdc_resp-reg_receiver"/>
</dbReference>
<evidence type="ECO:0000259" key="8">
    <source>
        <dbReference type="PROSITE" id="PS50043"/>
    </source>
</evidence>
<keyword evidence="3" id="KW-0805">Transcription regulation</keyword>
<dbReference type="SMART" id="SM00448">
    <property type="entry name" value="REC"/>
    <property type="match status" value="1"/>
</dbReference>
<dbReference type="PRINTS" id="PR00038">
    <property type="entry name" value="HTHLUXR"/>
</dbReference>
<dbReference type="GO" id="GO:0000160">
    <property type="term" value="P:phosphorelay signal transduction system"/>
    <property type="evidence" value="ECO:0007669"/>
    <property type="project" value="UniProtKB-KW"/>
</dbReference>
<evidence type="ECO:0000256" key="5">
    <source>
        <dbReference type="ARBA" id="ARBA00023163"/>
    </source>
</evidence>
<dbReference type="PROSITE" id="PS00622">
    <property type="entry name" value="HTH_LUXR_1"/>
    <property type="match status" value="1"/>
</dbReference>
<evidence type="ECO:0000313" key="10">
    <source>
        <dbReference type="EMBL" id="KAB7660958.1"/>
    </source>
</evidence>
<dbReference type="CDD" id="cd06170">
    <property type="entry name" value="LuxR_C_like"/>
    <property type="match status" value="1"/>
</dbReference>
<dbReference type="SUPFAM" id="SSF52172">
    <property type="entry name" value="CheY-like"/>
    <property type="match status" value="1"/>
</dbReference>
<dbReference type="PANTHER" id="PTHR44688:SF16">
    <property type="entry name" value="DNA-BINDING TRANSCRIPTIONAL ACTIVATOR DEVR_DOSR"/>
    <property type="match status" value="1"/>
</dbReference>
<dbReference type="CDD" id="cd17537">
    <property type="entry name" value="REC_FixJ"/>
    <property type="match status" value="1"/>
</dbReference>
<dbReference type="AlphaFoldDB" id="A0A6I1EQV5"/>
<dbReference type="Gene3D" id="1.10.10.10">
    <property type="entry name" value="Winged helix-like DNA-binding domain superfamily/Winged helix DNA-binding domain"/>
    <property type="match status" value="1"/>
</dbReference>
<dbReference type="InterPro" id="IPR011006">
    <property type="entry name" value="CheY-like_superfamily"/>
</dbReference>
<feature type="domain" description="Response regulatory" evidence="9">
    <location>
        <begin position="19"/>
        <end position="133"/>
    </location>
</feature>
<dbReference type="PROSITE" id="PS50043">
    <property type="entry name" value="HTH_LUXR_2"/>
    <property type="match status" value="1"/>
</dbReference>
<dbReference type="SMART" id="SM00421">
    <property type="entry name" value="HTH_LUXR"/>
    <property type="match status" value="1"/>
</dbReference>
<dbReference type="FunFam" id="3.40.50.2300:FF:000018">
    <property type="entry name" value="DNA-binding transcriptional regulator NtrC"/>
    <property type="match status" value="1"/>
</dbReference>
<evidence type="ECO:0000256" key="7">
    <source>
        <dbReference type="SAM" id="MobiDB-lite"/>
    </source>
</evidence>
<feature type="compositionally biased region" description="Basic and acidic residues" evidence="7">
    <location>
        <begin position="258"/>
        <end position="269"/>
    </location>
</feature>
<feature type="region of interest" description="Disordered" evidence="7">
    <location>
        <begin position="258"/>
        <end position="287"/>
    </location>
</feature>
<proteinExistence type="predicted"/>
<feature type="compositionally biased region" description="Low complexity" evidence="7">
    <location>
        <begin position="274"/>
        <end position="287"/>
    </location>
</feature>
<name>A0A6I1EQV5_9BURK</name>
<dbReference type="Pfam" id="PF00196">
    <property type="entry name" value="GerE"/>
    <property type="match status" value="1"/>
</dbReference>
<dbReference type="Proteomes" id="UP000430564">
    <property type="component" value="Unassembled WGS sequence"/>
</dbReference>
<comment type="caution">
    <text evidence="10">The sequence shown here is derived from an EMBL/GenBank/DDBJ whole genome shotgun (WGS) entry which is preliminary data.</text>
</comment>
<protein>
    <submittedName>
        <fullName evidence="10">Response regulator transcription factor</fullName>
    </submittedName>
</protein>
<keyword evidence="5" id="KW-0804">Transcription</keyword>
<dbReference type="PROSITE" id="PS50110">
    <property type="entry name" value="RESPONSE_REGULATORY"/>
    <property type="match status" value="1"/>
</dbReference>
<evidence type="ECO:0000259" key="9">
    <source>
        <dbReference type="PROSITE" id="PS50110"/>
    </source>
</evidence>
<sequence length="287" mass="32245">MLSSYDYTNELSGENKNGLVYVIDDDADVRESIKWLLESTNYRVEDYESGETFIAQFNENVPSVILCDLRMPGMSGSDVQDHLLRRRIDAPFIFITGHGDVPQAVQAFKKGAMDFIQKPFQQPQLQKLVERAMKTAKELFQRRQTLAQNRTLIEKLTPREQQVLERIVNGRLNKQIADDLGISIKTVEAHRASIMDKTGSGTVADLMRVVVKSELYPKISSTLAEAVAALPSRLAETGLPHTEENAEHMRRLDTELREAEAERQRREEEATVTSINSSIGGPSSGLL</sequence>
<keyword evidence="4" id="KW-0238">DNA-binding</keyword>
<evidence type="ECO:0000256" key="1">
    <source>
        <dbReference type="ARBA" id="ARBA00022553"/>
    </source>
</evidence>
<dbReference type="GO" id="GO:0006355">
    <property type="term" value="P:regulation of DNA-templated transcription"/>
    <property type="evidence" value="ECO:0007669"/>
    <property type="project" value="InterPro"/>
</dbReference>
<dbReference type="EMBL" id="WEHX01000025">
    <property type="protein sequence ID" value="KAB7660958.1"/>
    <property type="molecule type" value="Genomic_DNA"/>
</dbReference>
<dbReference type="InterPro" id="IPR036388">
    <property type="entry name" value="WH-like_DNA-bd_sf"/>
</dbReference>